<comment type="cofactor">
    <cofactor evidence="1">
        <name>Zn(2+)</name>
        <dbReference type="ChEBI" id="CHEBI:29105"/>
    </cofactor>
</comment>
<dbReference type="Gene3D" id="3.40.390.10">
    <property type="entry name" value="Collagenase (Catalytic Domain)"/>
    <property type="match status" value="1"/>
</dbReference>
<keyword evidence="5" id="KW-0378">Hydrolase</keyword>
<dbReference type="GO" id="GO:0016485">
    <property type="term" value="P:protein processing"/>
    <property type="evidence" value="ECO:0007669"/>
    <property type="project" value="TreeGrafter"/>
</dbReference>
<keyword evidence="8" id="KW-0812">Transmembrane</keyword>
<dbReference type="Gene3D" id="1.10.1380.10">
    <property type="entry name" value="Neutral endopeptidase , domain2"/>
    <property type="match status" value="1"/>
</dbReference>
<feature type="transmembrane region" description="Helical" evidence="8">
    <location>
        <begin position="90"/>
        <end position="112"/>
    </location>
</feature>
<evidence type="ECO:0008006" key="13">
    <source>
        <dbReference type="Google" id="ProtNLM"/>
    </source>
</evidence>
<dbReference type="Proteomes" id="UP001292079">
    <property type="component" value="Unassembled WGS sequence"/>
</dbReference>
<accession>A0AAE1Z8P5</accession>
<reference evidence="11" key="2">
    <citation type="journal article" date="2023" name="Infect Dis Poverty">
        <title>Chromosome-scale genome of the human blood fluke Schistosoma mekongi and its implications for public health.</title>
        <authorList>
            <person name="Zhou M."/>
            <person name="Xu L."/>
            <person name="Xu D."/>
            <person name="Chen W."/>
            <person name="Khan J."/>
            <person name="Hu Y."/>
            <person name="Huang H."/>
            <person name="Wei H."/>
            <person name="Zhang Y."/>
            <person name="Chusongsang P."/>
            <person name="Tanasarnprasert K."/>
            <person name="Hu X."/>
            <person name="Limpanont Y."/>
            <person name="Lv Z."/>
        </authorList>
    </citation>
    <scope>NUCLEOTIDE SEQUENCE</scope>
    <source>
        <strain evidence="11">LV_2022a</strain>
    </source>
</reference>
<keyword evidence="8" id="KW-1133">Transmembrane helix</keyword>
<dbReference type="Pfam" id="PF01431">
    <property type="entry name" value="Peptidase_M13"/>
    <property type="match status" value="1"/>
</dbReference>
<comment type="caution">
    <text evidence="11">The sequence shown here is derived from an EMBL/GenBank/DDBJ whole genome shotgun (WGS) entry which is preliminary data.</text>
</comment>
<proteinExistence type="inferred from homology"/>
<dbReference type="GO" id="GO:0046872">
    <property type="term" value="F:metal ion binding"/>
    <property type="evidence" value="ECO:0007669"/>
    <property type="project" value="UniProtKB-KW"/>
</dbReference>
<protein>
    <recommendedName>
        <fullName evidence="13">Endothelin-converting enzyme 1</fullName>
    </recommendedName>
</protein>
<keyword evidence="8" id="KW-0472">Membrane</keyword>
<name>A0AAE1Z8P5_SCHME</name>
<evidence type="ECO:0000313" key="11">
    <source>
        <dbReference type="EMBL" id="KAK4469262.1"/>
    </source>
</evidence>
<evidence type="ECO:0000259" key="9">
    <source>
        <dbReference type="Pfam" id="PF01431"/>
    </source>
</evidence>
<dbReference type="CDD" id="cd08662">
    <property type="entry name" value="M13"/>
    <property type="match status" value="1"/>
</dbReference>
<dbReference type="Pfam" id="PF05649">
    <property type="entry name" value="Peptidase_M13_N"/>
    <property type="match status" value="1"/>
</dbReference>
<evidence type="ECO:0000256" key="7">
    <source>
        <dbReference type="ARBA" id="ARBA00023049"/>
    </source>
</evidence>
<dbReference type="InterPro" id="IPR024079">
    <property type="entry name" value="MetalloPept_cat_dom_sf"/>
</dbReference>
<keyword evidence="7" id="KW-0482">Metalloprotease</keyword>
<sequence length="813" mass="94190">MADNHHRHPLPHHHHHHDHQYVSDQKNSLVDGNCTKDDCIAFSTVGENRTSNSGILIENESKSEQNSYHLWNLHTYNHVKVWRPRNRWETFLIIAFIFILLLLIIFVVLWAIQMEIYQSKPCLEPACIKVASEILSNMDTSVSPCDDFFAYSCNGWIKQNYIPQGHNAWSVMRKLSKNGEYFTKELLENRSHTDTSRGFTLAQIYYKSCMNESVIESRKLTPLYDYIVKIFNGWSLLPKGNHAAGQQNANYFLPEKFDLTDMYLPLLKYSGTIPLCRILVGQDQMNSSRFVIDLSEGYLSLQREYYVNDSYPAYSKKTEAFRRFMRNYSLLLGVPNSSLHEIDKIYEFEKQIAMRTEERSERDPEKNYELVTLQNLSSICPVLNWTKLFDYIYAPLNFTLLQDQVIALHDRTFFRERCALYKKYLESEAGIRTLHNAAVWSFIWKTVSRMPKQVSEMLEEYREAELGLKVDPDRWQTCVTEVQIPFGLVIGRHFVHERFNQKSKDAATEMITEIKKAFKENFATVEWMAEADKHKAIEKVDSMKASVGYPQNINNIADENKEFSYYADLNESTYFENGLHCSEALFLEILRELIIQDPDKWSLPVHVVNAYYKENSNHIYFPAGILQSPLYHHEQPLSLNFGGIGMVVGHEITHAFDQHGAKFDAKGNMRDWWSPETLAAFENNSQCMIEQYSNYSILNTSLNGKMTLGENIADNGGIKAAYKAFKKLEAKYSDKPTLPGLNFTPDQLFFIGFAQLWCIKSLPQSVLNTVLFDVHTVEQYRVIGTITNSEEFARVFNCPPGSPMNPVKKCHVW</sequence>
<dbReference type="GO" id="GO:0005886">
    <property type="term" value="C:plasma membrane"/>
    <property type="evidence" value="ECO:0007669"/>
    <property type="project" value="TreeGrafter"/>
</dbReference>
<keyword evidence="3" id="KW-0645">Protease</keyword>
<organism evidence="11 12">
    <name type="scientific">Schistosoma mekongi</name>
    <name type="common">Parasitic worm</name>
    <dbReference type="NCBI Taxonomy" id="38744"/>
    <lineage>
        <taxon>Eukaryota</taxon>
        <taxon>Metazoa</taxon>
        <taxon>Spiralia</taxon>
        <taxon>Lophotrochozoa</taxon>
        <taxon>Platyhelminthes</taxon>
        <taxon>Trematoda</taxon>
        <taxon>Digenea</taxon>
        <taxon>Strigeidida</taxon>
        <taxon>Schistosomatoidea</taxon>
        <taxon>Schistosomatidae</taxon>
        <taxon>Schistosoma</taxon>
    </lineage>
</organism>
<evidence type="ECO:0000259" key="10">
    <source>
        <dbReference type="Pfam" id="PF05649"/>
    </source>
</evidence>
<evidence type="ECO:0000256" key="5">
    <source>
        <dbReference type="ARBA" id="ARBA00022801"/>
    </source>
</evidence>
<keyword evidence="4" id="KW-0479">Metal-binding</keyword>
<dbReference type="InterPro" id="IPR000718">
    <property type="entry name" value="Peptidase_M13"/>
</dbReference>
<keyword evidence="6" id="KW-0862">Zinc</keyword>
<keyword evidence="12" id="KW-1185">Reference proteome</keyword>
<dbReference type="InterPro" id="IPR042089">
    <property type="entry name" value="Peptidase_M13_dom_2"/>
</dbReference>
<evidence type="ECO:0000256" key="3">
    <source>
        <dbReference type="ARBA" id="ARBA00022670"/>
    </source>
</evidence>
<gene>
    <name evidence="11" type="ORF">MN116_006831</name>
</gene>
<dbReference type="InterPro" id="IPR008753">
    <property type="entry name" value="Peptidase_M13_N"/>
</dbReference>
<comment type="similarity">
    <text evidence="2">Belongs to the peptidase M13 family.</text>
</comment>
<feature type="domain" description="Peptidase M13 C-terminal" evidence="9">
    <location>
        <begin position="609"/>
        <end position="812"/>
    </location>
</feature>
<evidence type="ECO:0000256" key="2">
    <source>
        <dbReference type="ARBA" id="ARBA00007357"/>
    </source>
</evidence>
<dbReference type="EMBL" id="JALJAT010000005">
    <property type="protein sequence ID" value="KAK4469262.1"/>
    <property type="molecule type" value="Genomic_DNA"/>
</dbReference>
<evidence type="ECO:0000256" key="8">
    <source>
        <dbReference type="SAM" id="Phobius"/>
    </source>
</evidence>
<evidence type="ECO:0000256" key="1">
    <source>
        <dbReference type="ARBA" id="ARBA00001947"/>
    </source>
</evidence>
<dbReference type="GO" id="GO:0004222">
    <property type="term" value="F:metalloendopeptidase activity"/>
    <property type="evidence" value="ECO:0007669"/>
    <property type="project" value="InterPro"/>
</dbReference>
<dbReference type="AlphaFoldDB" id="A0AAE1Z8P5"/>
<dbReference type="SUPFAM" id="SSF55486">
    <property type="entry name" value="Metalloproteases ('zincins'), catalytic domain"/>
    <property type="match status" value="1"/>
</dbReference>
<dbReference type="PANTHER" id="PTHR11733:SF167">
    <property type="entry name" value="FI17812P1-RELATED"/>
    <property type="match status" value="1"/>
</dbReference>
<dbReference type="PRINTS" id="PR00786">
    <property type="entry name" value="NEPRILYSIN"/>
</dbReference>
<evidence type="ECO:0000256" key="6">
    <source>
        <dbReference type="ARBA" id="ARBA00022833"/>
    </source>
</evidence>
<reference evidence="11" key="1">
    <citation type="submission" date="2022-04" db="EMBL/GenBank/DDBJ databases">
        <authorList>
            <person name="Xu L."/>
            <person name="Lv Z."/>
        </authorList>
    </citation>
    <scope>NUCLEOTIDE SEQUENCE</scope>
    <source>
        <strain evidence="11">LV_2022a</strain>
    </source>
</reference>
<dbReference type="PANTHER" id="PTHR11733">
    <property type="entry name" value="ZINC METALLOPROTEASE FAMILY M13 NEPRILYSIN-RELATED"/>
    <property type="match status" value="1"/>
</dbReference>
<feature type="domain" description="Peptidase M13 N-terminal" evidence="10">
    <location>
        <begin position="144"/>
        <end position="550"/>
    </location>
</feature>
<dbReference type="PROSITE" id="PS51885">
    <property type="entry name" value="NEPRILYSIN"/>
    <property type="match status" value="1"/>
</dbReference>
<evidence type="ECO:0000256" key="4">
    <source>
        <dbReference type="ARBA" id="ARBA00022723"/>
    </source>
</evidence>
<evidence type="ECO:0000313" key="12">
    <source>
        <dbReference type="Proteomes" id="UP001292079"/>
    </source>
</evidence>
<dbReference type="InterPro" id="IPR018497">
    <property type="entry name" value="Peptidase_M13_C"/>
</dbReference>